<dbReference type="EMBL" id="CP053452">
    <property type="protein sequence ID" value="QJW98250.1"/>
    <property type="molecule type" value="Genomic_DNA"/>
</dbReference>
<keyword evidence="2" id="KW-1185">Reference proteome</keyword>
<dbReference type="KEGG" id="ftj:FTUN_5836"/>
<proteinExistence type="predicted"/>
<dbReference type="Proteomes" id="UP000503447">
    <property type="component" value="Chromosome"/>
</dbReference>
<protein>
    <submittedName>
        <fullName evidence="1">Uncharacterized protein</fullName>
    </submittedName>
</protein>
<dbReference type="AlphaFoldDB" id="A0A6M5YXN0"/>
<organism evidence="1 2">
    <name type="scientific">Frigoriglobus tundricola</name>
    <dbReference type="NCBI Taxonomy" id="2774151"/>
    <lineage>
        <taxon>Bacteria</taxon>
        <taxon>Pseudomonadati</taxon>
        <taxon>Planctomycetota</taxon>
        <taxon>Planctomycetia</taxon>
        <taxon>Gemmatales</taxon>
        <taxon>Gemmataceae</taxon>
        <taxon>Frigoriglobus</taxon>
    </lineage>
</organism>
<dbReference type="PROSITE" id="PS51257">
    <property type="entry name" value="PROKAR_LIPOPROTEIN"/>
    <property type="match status" value="1"/>
</dbReference>
<evidence type="ECO:0000313" key="2">
    <source>
        <dbReference type="Proteomes" id="UP000503447"/>
    </source>
</evidence>
<sequence length="225" mass="24877">MKPALSPLGVFVGLCLAIAVGCKTAKPDRSTTSAAGASDPLQPQVTRVDYVDADGFDALLETALISSQPVIVVQTGYDKPEWSSRLNEWIAAWNASRRLPGFRARGQIPPVPTVVVDGDSIREFRFLIDGLMARVEESAHASGHWWAERQTRDRRVALLRPYSLRFHLGTDGHIQLIFFHGNYATQYKDVVRALVDPAEKETLDWSPGYCCSLARVHVTRSSGTE</sequence>
<name>A0A6M5YXN0_9BACT</name>
<gene>
    <name evidence="1" type="ORF">FTUN_5836</name>
</gene>
<accession>A0A6M5YXN0</accession>
<evidence type="ECO:0000313" key="1">
    <source>
        <dbReference type="EMBL" id="QJW98250.1"/>
    </source>
</evidence>
<reference evidence="2" key="1">
    <citation type="submission" date="2020-05" db="EMBL/GenBank/DDBJ databases">
        <title>Frigoriglobus tundricola gen. nov., sp. nov., a psychrotolerant cellulolytic planctomycete of the family Gemmataceae with two divergent copies of 16S rRNA gene.</title>
        <authorList>
            <person name="Kulichevskaya I.S."/>
            <person name="Ivanova A.A."/>
            <person name="Naumoff D.G."/>
            <person name="Beletsky A.V."/>
            <person name="Rijpstra W.I.C."/>
            <person name="Sinninghe Damste J.S."/>
            <person name="Mardanov A.V."/>
            <person name="Ravin N.V."/>
            <person name="Dedysh S.N."/>
        </authorList>
    </citation>
    <scope>NUCLEOTIDE SEQUENCE [LARGE SCALE GENOMIC DNA]</scope>
    <source>
        <strain evidence="2">PL17</strain>
    </source>
</reference>